<dbReference type="Proteomes" id="UP000243975">
    <property type="component" value="Unassembled WGS sequence"/>
</dbReference>
<dbReference type="InterPro" id="IPR051181">
    <property type="entry name" value="CAF1_poly(A)_ribonucleases"/>
</dbReference>
<protein>
    <submittedName>
        <fullName evidence="1">Uncharacterized protein</fullName>
    </submittedName>
</protein>
<dbReference type="Gene3D" id="3.30.420.10">
    <property type="entry name" value="Ribonuclease H-like superfamily/Ribonuclease H"/>
    <property type="match status" value="1"/>
</dbReference>
<evidence type="ECO:0000313" key="2">
    <source>
        <dbReference type="Proteomes" id="UP000243975"/>
    </source>
</evidence>
<dbReference type="PANTHER" id="PTHR15092:SF22">
    <property type="entry name" value="POLY(A)-SPECIFIC RIBONUCLEASE PNLDC1"/>
    <property type="match status" value="1"/>
</dbReference>
<dbReference type="Gramene" id="KVI05741">
    <property type="protein sequence ID" value="KVI05741"/>
    <property type="gene ID" value="Ccrd_015897"/>
</dbReference>
<proteinExistence type="predicted"/>
<dbReference type="InterPro" id="IPR036397">
    <property type="entry name" value="RNaseH_sf"/>
</dbReference>
<dbReference type="EMBL" id="LEKV01001862">
    <property type="protein sequence ID" value="KVI05741.1"/>
    <property type="molecule type" value="Genomic_DNA"/>
</dbReference>
<dbReference type="GO" id="GO:0000175">
    <property type="term" value="F:3'-5'-RNA exonuclease activity"/>
    <property type="evidence" value="ECO:0007669"/>
    <property type="project" value="TreeGrafter"/>
</dbReference>
<name>A0A103YAY0_CYNCS</name>
<accession>A0A103YAY0</accession>
<dbReference type="PANTHER" id="PTHR15092">
    <property type="entry name" value="POLY A -SPECIFIC RIBONUCLEASE/TARGET OF EGR1, MEMBER 1"/>
    <property type="match status" value="1"/>
</dbReference>
<sequence length="196" mass="22785">MMTCYRLERKVRPDSSMNQFQIIFFRMHPAIKLNGFTSRHLRLIKSHEAGYDVVMTGCIFAQACNHLDIDFYSHSVLMKEEKLQKYINLLYLSWTCGDINYNRIFSIQDFQNPTPKDFVSKYCHDLGFPCKLKATEIKGSLCKVVGLTTGTSVDHLDKIDVFVQFSKFELVSNFLELKAIIEKKNDANYVFHLSMI</sequence>
<dbReference type="STRING" id="59895.A0A103YAY0"/>
<evidence type="ECO:0000313" key="1">
    <source>
        <dbReference type="EMBL" id="KVI05741.1"/>
    </source>
</evidence>
<organism evidence="1 2">
    <name type="scientific">Cynara cardunculus var. scolymus</name>
    <name type="common">Globe artichoke</name>
    <name type="synonym">Cynara scolymus</name>
    <dbReference type="NCBI Taxonomy" id="59895"/>
    <lineage>
        <taxon>Eukaryota</taxon>
        <taxon>Viridiplantae</taxon>
        <taxon>Streptophyta</taxon>
        <taxon>Embryophyta</taxon>
        <taxon>Tracheophyta</taxon>
        <taxon>Spermatophyta</taxon>
        <taxon>Magnoliopsida</taxon>
        <taxon>eudicotyledons</taxon>
        <taxon>Gunneridae</taxon>
        <taxon>Pentapetalae</taxon>
        <taxon>asterids</taxon>
        <taxon>campanulids</taxon>
        <taxon>Asterales</taxon>
        <taxon>Asteraceae</taxon>
        <taxon>Carduoideae</taxon>
        <taxon>Cardueae</taxon>
        <taxon>Carduinae</taxon>
        <taxon>Cynara</taxon>
    </lineage>
</organism>
<keyword evidence="2" id="KW-1185">Reference proteome</keyword>
<gene>
    <name evidence="1" type="ORF">Ccrd_015897</name>
</gene>
<reference evidence="1 2" key="1">
    <citation type="journal article" date="2016" name="Sci. Rep.">
        <title>The genome sequence of the outbreeding globe artichoke constructed de novo incorporating a phase-aware low-pass sequencing strategy of F1 progeny.</title>
        <authorList>
            <person name="Scaglione D."/>
            <person name="Reyes-Chin-Wo S."/>
            <person name="Acquadro A."/>
            <person name="Froenicke L."/>
            <person name="Portis E."/>
            <person name="Beitel C."/>
            <person name="Tirone M."/>
            <person name="Mauro R."/>
            <person name="Lo Monaco A."/>
            <person name="Mauromicale G."/>
            <person name="Faccioli P."/>
            <person name="Cattivelli L."/>
            <person name="Rieseberg L."/>
            <person name="Michelmore R."/>
            <person name="Lanteri S."/>
        </authorList>
    </citation>
    <scope>NUCLEOTIDE SEQUENCE [LARGE SCALE GENOMIC DNA]</scope>
    <source>
        <strain evidence="1">2C</strain>
    </source>
</reference>
<comment type="caution">
    <text evidence="1">The sequence shown here is derived from an EMBL/GenBank/DDBJ whole genome shotgun (WGS) entry which is preliminary data.</text>
</comment>
<dbReference type="GO" id="GO:0003723">
    <property type="term" value="F:RNA binding"/>
    <property type="evidence" value="ECO:0007669"/>
    <property type="project" value="TreeGrafter"/>
</dbReference>
<dbReference type="AlphaFoldDB" id="A0A103YAY0"/>